<evidence type="ECO:0000256" key="1">
    <source>
        <dbReference type="SAM" id="MobiDB-lite"/>
    </source>
</evidence>
<proteinExistence type="predicted"/>
<accession>A0AAD9LN70</accession>
<dbReference type="EMBL" id="JASMQC010000010">
    <property type="protein sequence ID" value="KAK1942126.1"/>
    <property type="molecule type" value="Genomic_DNA"/>
</dbReference>
<dbReference type="AlphaFoldDB" id="A0AAD9LN70"/>
<feature type="compositionally biased region" description="Polar residues" evidence="1">
    <location>
        <begin position="60"/>
        <end position="80"/>
    </location>
</feature>
<name>A0AAD9LN70_9STRA</name>
<keyword evidence="3" id="KW-1185">Reference proteome</keyword>
<dbReference type="Proteomes" id="UP001259832">
    <property type="component" value="Unassembled WGS sequence"/>
</dbReference>
<evidence type="ECO:0000313" key="2">
    <source>
        <dbReference type="EMBL" id="KAK1942126.1"/>
    </source>
</evidence>
<protein>
    <submittedName>
        <fullName evidence="2">Uncharacterized protein</fullName>
    </submittedName>
</protein>
<sequence length="102" mass="10385">MSDGSFEGMKSSPFESLAEGNEEPAAEEAPQSSTTNSLAGRGIAGRSLGGLGGGGLGVRNSMSMSSLSTAGMPSLHPTSSTYEQYLSNVDEAAEEEEGGIFF</sequence>
<reference evidence="2" key="1">
    <citation type="submission" date="2023-08" db="EMBL/GenBank/DDBJ databases">
        <title>Reference Genome Resource for the Citrus Pathogen Phytophthora citrophthora.</title>
        <authorList>
            <person name="Moller H."/>
            <person name="Coetzee B."/>
            <person name="Rose L.J."/>
            <person name="Van Niekerk J.M."/>
        </authorList>
    </citation>
    <scope>NUCLEOTIDE SEQUENCE</scope>
    <source>
        <strain evidence="2">STE-U-9442</strain>
    </source>
</reference>
<gene>
    <name evidence="2" type="ORF">P3T76_006448</name>
</gene>
<organism evidence="2 3">
    <name type="scientific">Phytophthora citrophthora</name>
    <dbReference type="NCBI Taxonomy" id="4793"/>
    <lineage>
        <taxon>Eukaryota</taxon>
        <taxon>Sar</taxon>
        <taxon>Stramenopiles</taxon>
        <taxon>Oomycota</taxon>
        <taxon>Peronosporomycetes</taxon>
        <taxon>Peronosporales</taxon>
        <taxon>Peronosporaceae</taxon>
        <taxon>Phytophthora</taxon>
    </lineage>
</organism>
<evidence type="ECO:0000313" key="3">
    <source>
        <dbReference type="Proteomes" id="UP001259832"/>
    </source>
</evidence>
<feature type="compositionally biased region" description="Gly residues" evidence="1">
    <location>
        <begin position="47"/>
        <end position="57"/>
    </location>
</feature>
<comment type="caution">
    <text evidence="2">The sequence shown here is derived from an EMBL/GenBank/DDBJ whole genome shotgun (WGS) entry which is preliminary data.</text>
</comment>
<feature type="region of interest" description="Disordered" evidence="1">
    <location>
        <begin position="1"/>
        <end position="80"/>
    </location>
</feature>